<accession>A0A0D8XKE5</accession>
<feature type="region of interest" description="Disordered" evidence="1">
    <location>
        <begin position="143"/>
        <end position="257"/>
    </location>
</feature>
<evidence type="ECO:0000313" key="3">
    <source>
        <dbReference type="Proteomes" id="UP000053766"/>
    </source>
</evidence>
<reference evidence="3" key="2">
    <citation type="journal article" date="2016" name="Sci. Rep.">
        <title>Dictyocaulus viviparus genome, variome and transcriptome elucidate lungworm biology and support future intervention.</title>
        <authorList>
            <person name="McNulty S.N."/>
            <person name="Strube C."/>
            <person name="Rosa B.A."/>
            <person name="Martin J.C."/>
            <person name="Tyagi R."/>
            <person name="Choi Y.J."/>
            <person name="Wang Q."/>
            <person name="Hallsworth Pepin K."/>
            <person name="Zhang X."/>
            <person name="Ozersky P."/>
            <person name="Wilson R.K."/>
            <person name="Sternberg P.W."/>
            <person name="Gasser R.B."/>
            <person name="Mitreva M."/>
        </authorList>
    </citation>
    <scope>NUCLEOTIDE SEQUENCE [LARGE SCALE GENOMIC DNA]</scope>
    <source>
        <strain evidence="3">HannoverDv2000</strain>
    </source>
</reference>
<gene>
    <name evidence="2" type="ORF">DICVIV_11225</name>
</gene>
<reference evidence="2 3" key="1">
    <citation type="submission" date="2013-11" db="EMBL/GenBank/DDBJ databases">
        <title>Draft genome of the bovine lungworm Dictyocaulus viviparus.</title>
        <authorList>
            <person name="Mitreva M."/>
        </authorList>
    </citation>
    <scope>NUCLEOTIDE SEQUENCE [LARGE SCALE GENOMIC DNA]</scope>
    <source>
        <strain evidence="2 3">HannoverDv2000</strain>
    </source>
</reference>
<feature type="compositionally biased region" description="Low complexity" evidence="1">
    <location>
        <begin position="358"/>
        <end position="375"/>
    </location>
</feature>
<dbReference type="OrthoDB" id="5877402at2759"/>
<dbReference type="Proteomes" id="UP000053766">
    <property type="component" value="Unassembled WGS sequence"/>
</dbReference>
<keyword evidence="3" id="KW-1185">Reference proteome</keyword>
<feature type="compositionally biased region" description="Basic and acidic residues" evidence="1">
    <location>
        <begin position="221"/>
        <end position="233"/>
    </location>
</feature>
<organism evidence="2 3">
    <name type="scientific">Dictyocaulus viviparus</name>
    <name type="common">Bovine lungworm</name>
    <dbReference type="NCBI Taxonomy" id="29172"/>
    <lineage>
        <taxon>Eukaryota</taxon>
        <taxon>Metazoa</taxon>
        <taxon>Ecdysozoa</taxon>
        <taxon>Nematoda</taxon>
        <taxon>Chromadorea</taxon>
        <taxon>Rhabditida</taxon>
        <taxon>Rhabditina</taxon>
        <taxon>Rhabditomorpha</taxon>
        <taxon>Strongyloidea</taxon>
        <taxon>Metastrongylidae</taxon>
        <taxon>Dictyocaulus</taxon>
    </lineage>
</organism>
<evidence type="ECO:0000313" key="2">
    <source>
        <dbReference type="EMBL" id="KJH42781.1"/>
    </source>
</evidence>
<feature type="region of interest" description="Disordered" evidence="1">
    <location>
        <begin position="349"/>
        <end position="380"/>
    </location>
</feature>
<feature type="compositionally biased region" description="Basic and acidic residues" evidence="1">
    <location>
        <begin position="174"/>
        <end position="199"/>
    </location>
</feature>
<dbReference type="EMBL" id="KN716626">
    <property type="protein sequence ID" value="KJH42781.1"/>
    <property type="molecule type" value="Genomic_DNA"/>
</dbReference>
<proteinExistence type="predicted"/>
<feature type="compositionally biased region" description="Polar residues" evidence="1">
    <location>
        <begin position="143"/>
        <end position="172"/>
    </location>
</feature>
<name>A0A0D8XKE5_DICVI</name>
<sequence length="435" mass="48836">MLILLLLLPLSAAQNPYGPSQLDQYARLINSGNLGGFGSFQHALAEGTARGFGDLNPFPSIAGLPPLPLTHEEVIKQLTSTPRTAPTRATAIPTTPSTYPGGIYAINRMVELPPMPENRIHGTFDDDGVFHPYNEKKTEQIIRNQIQGTKIRRFSQTGRDNTESNAQENTNKGFRHEDGTADDKVSLDAKEHQLTDRNKKSPKPRQNSTKDKQRLRHRQVKYYDSDAKLERGGTSDVPRQPRYPPFVFRPKPPPVQREPEYNNLLAEIEEYDDFLEEQRLYLSRYPKASVPNPYHELPPGQLPSAGAYSMINLGITLQNNQKHDESSNKAIIKLTNNVIRHYDIPPPKRISFENDNADSTQDWSLSPSSSQPSSTRVENVNPHIDNPLLNFFNLFSIPHAYAMAAPQLNIDTKASLTTTTTSPVYSMTLLLSMVE</sequence>
<protein>
    <submittedName>
        <fullName evidence="2">Uncharacterized protein</fullName>
    </submittedName>
</protein>
<dbReference type="AlphaFoldDB" id="A0A0D8XKE5"/>
<evidence type="ECO:0000256" key="1">
    <source>
        <dbReference type="SAM" id="MobiDB-lite"/>
    </source>
</evidence>